<keyword evidence="4" id="KW-0804">Transcription</keyword>
<comment type="similarity">
    <text evidence="1">Belongs to the LysR transcriptional regulatory family.</text>
</comment>
<dbReference type="InterPro" id="IPR000847">
    <property type="entry name" value="LysR_HTH_N"/>
</dbReference>
<accession>A0A4R4ZGP8</accession>
<keyword evidence="3" id="KW-0238">DNA-binding</keyword>
<dbReference type="Gene3D" id="3.40.190.10">
    <property type="entry name" value="Periplasmic binding protein-like II"/>
    <property type="match status" value="2"/>
</dbReference>
<dbReference type="PANTHER" id="PTHR30346:SF29">
    <property type="entry name" value="LYSR SUBSTRATE-BINDING"/>
    <property type="match status" value="1"/>
</dbReference>
<dbReference type="GO" id="GO:0003677">
    <property type="term" value="F:DNA binding"/>
    <property type="evidence" value="ECO:0007669"/>
    <property type="project" value="UniProtKB-KW"/>
</dbReference>
<evidence type="ECO:0000313" key="6">
    <source>
        <dbReference type="EMBL" id="TDD57713.1"/>
    </source>
</evidence>
<dbReference type="GO" id="GO:0032993">
    <property type="term" value="C:protein-DNA complex"/>
    <property type="evidence" value="ECO:0007669"/>
    <property type="project" value="TreeGrafter"/>
</dbReference>
<dbReference type="OrthoDB" id="4131546at2"/>
<dbReference type="Pfam" id="PF03466">
    <property type="entry name" value="LysR_substrate"/>
    <property type="match status" value="1"/>
</dbReference>
<keyword evidence="2" id="KW-0805">Transcription regulation</keyword>
<dbReference type="Proteomes" id="UP000295124">
    <property type="component" value="Unassembled WGS sequence"/>
</dbReference>
<reference evidence="6 7" key="1">
    <citation type="submission" date="2019-03" db="EMBL/GenBank/DDBJ databases">
        <title>Draft genome sequences of novel Actinobacteria.</title>
        <authorList>
            <person name="Sahin N."/>
            <person name="Ay H."/>
            <person name="Saygin H."/>
        </authorList>
    </citation>
    <scope>NUCLEOTIDE SEQUENCE [LARGE SCALE GENOMIC DNA]</scope>
    <source>
        <strain evidence="6 7">JCM 13523</strain>
    </source>
</reference>
<gene>
    <name evidence="6" type="ORF">E1263_22380</name>
</gene>
<evidence type="ECO:0000256" key="1">
    <source>
        <dbReference type="ARBA" id="ARBA00009437"/>
    </source>
</evidence>
<dbReference type="Pfam" id="PF00126">
    <property type="entry name" value="HTH_1"/>
    <property type="match status" value="1"/>
</dbReference>
<dbReference type="InterPro" id="IPR005119">
    <property type="entry name" value="LysR_subst-bd"/>
</dbReference>
<dbReference type="SUPFAM" id="SSF46785">
    <property type="entry name" value="Winged helix' DNA-binding domain"/>
    <property type="match status" value="1"/>
</dbReference>
<comment type="caution">
    <text evidence="6">The sequence shown here is derived from an EMBL/GenBank/DDBJ whole genome shotgun (WGS) entry which is preliminary data.</text>
</comment>
<feature type="domain" description="HTH lysR-type" evidence="5">
    <location>
        <begin position="10"/>
        <end position="67"/>
    </location>
</feature>
<dbReference type="InterPro" id="IPR036390">
    <property type="entry name" value="WH_DNA-bd_sf"/>
</dbReference>
<protein>
    <submittedName>
        <fullName evidence="6">LysR family transcriptional regulator</fullName>
    </submittedName>
</protein>
<dbReference type="PANTHER" id="PTHR30346">
    <property type="entry name" value="TRANSCRIPTIONAL DUAL REGULATOR HCAR-RELATED"/>
    <property type="match status" value="1"/>
</dbReference>
<evidence type="ECO:0000256" key="2">
    <source>
        <dbReference type="ARBA" id="ARBA00023015"/>
    </source>
</evidence>
<proteinExistence type="inferred from homology"/>
<evidence type="ECO:0000313" key="7">
    <source>
        <dbReference type="Proteomes" id="UP000295124"/>
    </source>
</evidence>
<organism evidence="6 7">
    <name type="scientific">Kribbella antibiotica</name>
    <dbReference type="NCBI Taxonomy" id="190195"/>
    <lineage>
        <taxon>Bacteria</taxon>
        <taxon>Bacillati</taxon>
        <taxon>Actinomycetota</taxon>
        <taxon>Actinomycetes</taxon>
        <taxon>Propionibacteriales</taxon>
        <taxon>Kribbellaceae</taxon>
        <taxon>Kribbella</taxon>
    </lineage>
</organism>
<dbReference type="RefSeq" id="WP_132170469.1">
    <property type="nucleotide sequence ID" value="NZ_SMKX01000067.1"/>
</dbReference>
<dbReference type="SUPFAM" id="SSF53850">
    <property type="entry name" value="Periplasmic binding protein-like II"/>
    <property type="match status" value="1"/>
</dbReference>
<dbReference type="InterPro" id="IPR036388">
    <property type="entry name" value="WH-like_DNA-bd_sf"/>
</dbReference>
<dbReference type="PROSITE" id="PS50931">
    <property type="entry name" value="HTH_LYSR"/>
    <property type="match status" value="1"/>
</dbReference>
<dbReference type="GO" id="GO:0003700">
    <property type="term" value="F:DNA-binding transcription factor activity"/>
    <property type="evidence" value="ECO:0007669"/>
    <property type="project" value="InterPro"/>
</dbReference>
<evidence type="ECO:0000256" key="4">
    <source>
        <dbReference type="ARBA" id="ARBA00023163"/>
    </source>
</evidence>
<sequence length="312" mass="33850">MDQLRPDFIDDLRRLRVLREFRERGTVTATADALHLTPSAVSQQLAGLSRDLGFAVIEREGRRVKLTPRGTALLHHGDAVFARLEQARLEFQSWDRTIQGNVTIGAPSSALISLLPRALSTIRAELPKLNVSLRQLEPPALFDLLDAGKVDLAIAVSFDGSPSAGDARYHRVELGADVLDVALSATHPLAAEEEIELPALQHEPWISGTLGGCCATITSTACAAAGFAPRIAYQVDDWHAVAQLIRQGHAVGLLPRLVQESMSQELAIRPVKGPRPQRHLFAAVREGSQQSPLMTSLLTTIRRSALDGERAA</sequence>
<name>A0A4R4ZGP8_9ACTN</name>
<dbReference type="EMBL" id="SMKX01000067">
    <property type="protein sequence ID" value="TDD57713.1"/>
    <property type="molecule type" value="Genomic_DNA"/>
</dbReference>
<dbReference type="CDD" id="cd08423">
    <property type="entry name" value="PBP2_LTTR_like_6"/>
    <property type="match status" value="1"/>
</dbReference>
<keyword evidence="7" id="KW-1185">Reference proteome</keyword>
<evidence type="ECO:0000256" key="3">
    <source>
        <dbReference type="ARBA" id="ARBA00023125"/>
    </source>
</evidence>
<dbReference type="Gene3D" id="1.10.10.10">
    <property type="entry name" value="Winged helix-like DNA-binding domain superfamily/Winged helix DNA-binding domain"/>
    <property type="match status" value="1"/>
</dbReference>
<evidence type="ECO:0000259" key="5">
    <source>
        <dbReference type="PROSITE" id="PS50931"/>
    </source>
</evidence>
<dbReference type="AlphaFoldDB" id="A0A4R4ZGP8"/>